<evidence type="ECO:0000313" key="4">
    <source>
        <dbReference type="EMBL" id="EDV29288.1"/>
    </source>
</evidence>
<dbReference type="GO" id="GO:0005829">
    <property type="term" value="C:cytosol"/>
    <property type="evidence" value="ECO:0000318"/>
    <property type="project" value="GO_Central"/>
</dbReference>
<dbReference type="InterPro" id="IPR036291">
    <property type="entry name" value="NAD(P)-bd_dom_sf"/>
</dbReference>
<dbReference type="OrthoDB" id="47007at2759"/>
<dbReference type="InParanoid" id="B3RJ91"/>
<dbReference type="PhylomeDB" id="B3RJ91"/>
<dbReference type="CTD" id="6749704"/>
<dbReference type="PROSITE" id="PS00061">
    <property type="entry name" value="ADH_SHORT"/>
    <property type="match status" value="1"/>
</dbReference>
<dbReference type="STRING" id="10228.B3RJ91"/>
<evidence type="ECO:0000256" key="3">
    <source>
        <dbReference type="RuleBase" id="RU000363"/>
    </source>
</evidence>
<accession>B3RJ91</accession>
<dbReference type="PANTHER" id="PTHR43391">
    <property type="entry name" value="RETINOL DEHYDROGENASE-RELATED"/>
    <property type="match status" value="1"/>
</dbReference>
<gene>
    <name evidence="4" type="ORF">TRIADDRAFT_5213</name>
</gene>
<evidence type="ECO:0008006" key="6">
    <source>
        <dbReference type="Google" id="ProtNLM"/>
    </source>
</evidence>
<dbReference type="RefSeq" id="XP_002108490.1">
    <property type="nucleotide sequence ID" value="XM_002108454.1"/>
</dbReference>
<dbReference type="InterPro" id="IPR002347">
    <property type="entry name" value="SDR_fam"/>
</dbReference>
<proteinExistence type="inferred from homology"/>
<dbReference type="OMA" id="HKIITMD"/>
<name>B3RJ91_TRIAD</name>
<dbReference type="PANTHER" id="PTHR43391:SF86">
    <property type="entry name" value="SHORT-CHAIN DEHYDROGENASE_REDUCTASE FAMILY PROTEIN"/>
    <property type="match status" value="1"/>
</dbReference>
<reference evidence="4 5" key="1">
    <citation type="journal article" date="2008" name="Nature">
        <title>The Trichoplax genome and the nature of placozoans.</title>
        <authorList>
            <person name="Srivastava M."/>
            <person name="Begovic E."/>
            <person name="Chapman J."/>
            <person name="Putnam N.H."/>
            <person name="Hellsten U."/>
            <person name="Kawashima T."/>
            <person name="Kuo A."/>
            <person name="Mitros T."/>
            <person name="Salamov A."/>
            <person name="Carpenter M.L."/>
            <person name="Signorovitch A.Y."/>
            <person name="Moreno M.A."/>
            <person name="Kamm K."/>
            <person name="Grimwood J."/>
            <person name="Schmutz J."/>
            <person name="Shapiro H."/>
            <person name="Grigoriev I.V."/>
            <person name="Buss L.W."/>
            <person name="Schierwater B."/>
            <person name="Dellaporta S.L."/>
            <person name="Rokhsar D.S."/>
        </authorList>
    </citation>
    <scope>NUCLEOTIDE SEQUENCE [LARGE SCALE GENOMIC DNA]</scope>
    <source>
        <strain evidence="4 5">Grell-BS-1999</strain>
    </source>
</reference>
<comment type="similarity">
    <text evidence="1 3">Belongs to the short-chain dehydrogenases/reductases (SDR) family.</text>
</comment>
<dbReference type="Pfam" id="PF00106">
    <property type="entry name" value="adh_short"/>
    <property type="match status" value="1"/>
</dbReference>
<dbReference type="PRINTS" id="PR00080">
    <property type="entry name" value="SDRFAMILY"/>
</dbReference>
<evidence type="ECO:0000313" key="5">
    <source>
        <dbReference type="Proteomes" id="UP000009022"/>
    </source>
</evidence>
<feature type="non-terminal residue" evidence="4">
    <location>
        <position position="271"/>
    </location>
</feature>
<keyword evidence="2" id="KW-0560">Oxidoreductase</keyword>
<dbReference type="AlphaFoldDB" id="B3RJ91"/>
<dbReference type="EMBL" id="DS985241">
    <property type="protein sequence ID" value="EDV29288.1"/>
    <property type="molecule type" value="Genomic_DNA"/>
</dbReference>
<dbReference type="Proteomes" id="UP000009022">
    <property type="component" value="Unassembled WGS sequence"/>
</dbReference>
<dbReference type="SUPFAM" id="SSF51735">
    <property type="entry name" value="NAD(P)-binding Rossmann-fold domains"/>
    <property type="match status" value="1"/>
</dbReference>
<dbReference type="HOGENOM" id="CLU_010194_2_9_1"/>
<evidence type="ECO:0000256" key="1">
    <source>
        <dbReference type="ARBA" id="ARBA00006484"/>
    </source>
</evidence>
<keyword evidence="5" id="KW-1185">Reference proteome</keyword>
<dbReference type="KEGG" id="tad:TRIADDRAFT_5213"/>
<protein>
    <recommendedName>
        <fullName evidence="6">Retinol dehydrogenase</fullName>
    </recommendedName>
</protein>
<dbReference type="Gene3D" id="3.40.50.720">
    <property type="entry name" value="NAD(P)-binding Rossmann-like Domain"/>
    <property type="match status" value="1"/>
</dbReference>
<sequence>VLITGCNSGIGLALAVRLALDQDQKYKVYATMRDLSKKDQLVQEVGQALQKTIFIKRMDVTIDDDIHTTVEEIVNSEGRIDILVNNAGICVCAPIEAISMDVWRNIMNVNFMGSFVLTRSVLPHMKRQRSGRIINISSIDGVVAIPYDTMYCASKFALEGMALSLAVELQPYNVHVSLIAPGLVATDMPMKAEKLLPEKYGVKEAKLDDLTRKLHEDLGKVWQSFGDTLQPVGEVVDEIVKAMTEEKPALRYITGEGMSDLCSRKLVDVTG</sequence>
<feature type="non-terminal residue" evidence="4">
    <location>
        <position position="1"/>
    </location>
</feature>
<dbReference type="GeneID" id="6749704"/>
<dbReference type="InterPro" id="IPR020904">
    <property type="entry name" value="Sc_DH/Rdtase_CS"/>
</dbReference>
<evidence type="ECO:0000256" key="2">
    <source>
        <dbReference type="ARBA" id="ARBA00023002"/>
    </source>
</evidence>
<dbReference type="eggNOG" id="KOG1205">
    <property type="taxonomic scope" value="Eukaryota"/>
</dbReference>
<dbReference type="GO" id="GO:0016491">
    <property type="term" value="F:oxidoreductase activity"/>
    <property type="evidence" value="ECO:0000318"/>
    <property type="project" value="GO_Central"/>
</dbReference>
<dbReference type="PRINTS" id="PR00081">
    <property type="entry name" value="GDHRDH"/>
</dbReference>
<organism evidence="4 5">
    <name type="scientific">Trichoplax adhaerens</name>
    <name type="common">Trichoplax reptans</name>
    <dbReference type="NCBI Taxonomy" id="10228"/>
    <lineage>
        <taxon>Eukaryota</taxon>
        <taxon>Metazoa</taxon>
        <taxon>Placozoa</taxon>
        <taxon>Uniplacotomia</taxon>
        <taxon>Trichoplacea</taxon>
        <taxon>Trichoplacidae</taxon>
        <taxon>Trichoplax</taxon>
    </lineage>
</organism>